<dbReference type="PIRSF" id="PIRSF000709">
    <property type="entry name" value="6PFK_2-Ptase"/>
    <property type="match status" value="1"/>
</dbReference>
<dbReference type="CDD" id="cd07067">
    <property type="entry name" value="HP_PGM_like"/>
    <property type="match status" value="1"/>
</dbReference>
<protein>
    <submittedName>
        <fullName evidence="3">Histidine phosphatase family protein</fullName>
        <ecNumber evidence="3">3.1.3.-</ecNumber>
    </submittedName>
</protein>
<dbReference type="InterPro" id="IPR013078">
    <property type="entry name" value="His_Pase_superF_clade-1"/>
</dbReference>
<gene>
    <name evidence="3" type="ORF">RAK27_16470</name>
</gene>
<dbReference type="AlphaFoldDB" id="A0AAW9K045"/>
<dbReference type="InterPro" id="IPR050275">
    <property type="entry name" value="PGM_Phosphatase"/>
</dbReference>
<name>A0AAW9K045_CARML</name>
<evidence type="ECO:0000256" key="1">
    <source>
        <dbReference type="PIRSR" id="PIRSR613078-1"/>
    </source>
</evidence>
<dbReference type="Pfam" id="PF00300">
    <property type="entry name" value="His_Phos_1"/>
    <property type="match status" value="1"/>
</dbReference>
<dbReference type="GO" id="GO:0005737">
    <property type="term" value="C:cytoplasm"/>
    <property type="evidence" value="ECO:0007669"/>
    <property type="project" value="TreeGrafter"/>
</dbReference>
<sequence>MAKLYFVRHGKTEWNLAMKLQGSKGDSPLLEESYFETALLGERLKKISFSKVYVSPQKRAIETANVLMEELLIKPEIIQKEGLKEFGLGELEGQLILDAIDAYPEQMHHLRNNPHEYDPSEFGGETFSEMIKRSVVVVEEAVMQNPNENLLFVGHGATLVALIQTLSGKPLEQIRKAGGLDNSSLSIIEMNELGYELILWNDTSHLDSLN</sequence>
<dbReference type="PANTHER" id="PTHR48100:SF1">
    <property type="entry name" value="HISTIDINE PHOSPHATASE FAMILY PROTEIN-RELATED"/>
    <property type="match status" value="1"/>
</dbReference>
<evidence type="ECO:0000313" key="4">
    <source>
        <dbReference type="Proteomes" id="UP001290462"/>
    </source>
</evidence>
<organism evidence="3 4">
    <name type="scientific">Carnobacterium maltaromaticum</name>
    <name type="common">Carnobacterium piscicola</name>
    <dbReference type="NCBI Taxonomy" id="2751"/>
    <lineage>
        <taxon>Bacteria</taxon>
        <taxon>Bacillati</taxon>
        <taxon>Bacillota</taxon>
        <taxon>Bacilli</taxon>
        <taxon>Lactobacillales</taxon>
        <taxon>Carnobacteriaceae</taxon>
        <taxon>Carnobacterium</taxon>
    </lineage>
</organism>
<evidence type="ECO:0000256" key="2">
    <source>
        <dbReference type="PIRSR" id="PIRSR613078-2"/>
    </source>
</evidence>
<comment type="caution">
    <text evidence="3">The sequence shown here is derived from an EMBL/GenBank/DDBJ whole genome shotgun (WGS) entry which is preliminary data.</text>
</comment>
<dbReference type="GO" id="GO:0016791">
    <property type="term" value="F:phosphatase activity"/>
    <property type="evidence" value="ECO:0007669"/>
    <property type="project" value="TreeGrafter"/>
</dbReference>
<dbReference type="PANTHER" id="PTHR48100">
    <property type="entry name" value="BROAD-SPECIFICITY PHOSPHATASE YOR283W-RELATED"/>
    <property type="match status" value="1"/>
</dbReference>
<keyword evidence="3" id="KW-0378">Hydrolase</keyword>
<reference evidence="3" key="1">
    <citation type="submission" date="2023-08" db="EMBL/GenBank/DDBJ databases">
        <title>Genomic characterization of piscicolin 126 produced by Carnobacterium maltaromaticum CM22 strain isolated from salmon (Salmo salar).</title>
        <authorList>
            <person name="Gonzalez-Gragera E."/>
            <person name="Garcia-Lopez J.D."/>
            <person name="Teso-Perez C."/>
            <person name="Gimenez-Hernandez I."/>
            <person name="Peralta-Sanchez J.M."/>
            <person name="Valdivia E."/>
            <person name="Montalban-Lopez M."/>
            <person name="Martin-Platero A.M."/>
            <person name="Banos A."/>
            <person name="Martinez-Bueno M."/>
        </authorList>
    </citation>
    <scope>NUCLEOTIDE SEQUENCE</scope>
    <source>
        <strain evidence="3">CM22</strain>
    </source>
</reference>
<dbReference type="EMBL" id="JAVBVO010000005">
    <property type="protein sequence ID" value="MDZ5760234.1"/>
    <property type="molecule type" value="Genomic_DNA"/>
</dbReference>
<dbReference type="Gene3D" id="3.40.50.1240">
    <property type="entry name" value="Phosphoglycerate mutase-like"/>
    <property type="match status" value="1"/>
</dbReference>
<feature type="binding site" evidence="2">
    <location>
        <position position="59"/>
    </location>
    <ligand>
        <name>substrate</name>
    </ligand>
</feature>
<evidence type="ECO:0000313" key="3">
    <source>
        <dbReference type="EMBL" id="MDZ5760234.1"/>
    </source>
</evidence>
<dbReference type="EC" id="3.1.3.-" evidence="3"/>
<dbReference type="RefSeq" id="WP_010050566.1">
    <property type="nucleotide sequence ID" value="NZ_BJOJ01000005.1"/>
</dbReference>
<feature type="active site" description="Tele-phosphohistidine intermediate" evidence="1">
    <location>
        <position position="9"/>
    </location>
</feature>
<feature type="binding site" evidence="2">
    <location>
        <begin position="8"/>
        <end position="15"/>
    </location>
    <ligand>
        <name>substrate</name>
    </ligand>
</feature>
<dbReference type="Proteomes" id="UP001290462">
    <property type="component" value="Unassembled WGS sequence"/>
</dbReference>
<dbReference type="InterPro" id="IPR029033">
    <property type="entry name" value="His_PPase_superfam"/>
</dbReference>
<dbReference type="SMART" id="SM00855">
    <property type="entry name" value="PGAM"/>
    <property type="match status" value="1"/>
</dbReference>
<feature type="active site" description="Proton donor/acceptor" evidence="1">
    <location>
        <position position="85"/>
    </location>
</feature>
<accession>A0AAW9K045</accession>
<proteinExistence type="predicted"/>
<dbReference type="SUPFAM" id="SSF53254">
    <property type="entry name" value="Phosphoglycerate mutase-like"/>
    <property type="match status" value="1"/>
</dbReference>